<reference evidence="1 2" key="1">
    <citation type="submission" date="2018-04" db="EMBL/GenBank/DDBJ databases">
        <title>WGS assembly of Panicum hallii var. hallii HAL2.</title>
        <authorList>
            <person name="Lovell J."/>
            <person name="Jenkins J."/>
            <person name="Lowry D."/>
            <person name="Mamidi S."/>
            <person name="Sreedasyam A."/>
            <person name="Weng X."/>
            <person name="Barry K."/>
            <person name="Bonette J."/>
            <person name="Campitelli B."/>
            <person name="Daum C."/>
            <person name="Gordon S."/>
            <person name="Gould B."/>
            <person name="Lipzen A."/>
            <person name="MacQueen A."/>
            <person name="Palacio-Mejia J."/>
            <person name="Plott C."/>
            <person name="Shakirov E."/>
            <person name="Shu S."/>
            <person name="Yoshinaga Y."/>
            <person name="Zane M."/>
            <person name="Rokhsar D."/>
            <person name="Grimwood J."/>
            <person name="Schmutz J."/>
            <person name="Juenger T."/>
        </authorList>
    </citation>
    <scope>NUCLEOTIDE SEQUENCE [LARGE SCALE GENOMIC DNA]</scope>
    <source>
        <strain evidence="2">cv. HAL2</strain>
    </source>
</reference>
<keyword evidence="2" id="KW-1185">Reference proteome</keyword>
<sequence>MQWLQLRMHADGTLNSTQLKEGGASLLASDGTVSPILHFLRNLSLFPSHYYACTNNLGLFGDLDKCSAMLTSSVKSGLLPTVNTTHYYKQNCFYISLIVRGNIYEYNNSPSFLLSAAGVTGQRVVSPTQLAVSL</sequence>
<name>A0A2T7E9C9_9POAL</name>
<accession>A0A2T7E9C9</accession>
<dbReference type="AlphaFoldDB" id="A0A2T7E9C9"/>
<dbReference type="Proteomes" id="UP000244336">
    <property type="component" value="Chromosome 3"/>
</dbReference>
<evidence type="ECO:0000313" key="1">
    <source>
        <dbReference type="EMBL" id="PUZ64440.1"/>
    </source>
</evidence>
<gene>
    <name evidence="1" type="ORF">GQ55_3G144400</name>
</gene>
<organism evidence="1 2">
    <name type="scientific">Panicum hallii var. hallii</name>
    <dbReference type="NCBI Taxonomy" id="1504633"/>
    <lineage>
        <taxon>Eukaryota</taxon>
        <taxon>Viridiplantae</taxon>
        <taxon>Streptophyta</taxon>
        <taxon>Embryophyta</taxon>
        <taxon>Tracheophyta</taxon>
        <taxon>Spermatophyta</taxon>
        <taxon>Magnoliopsida</taxon>
        <taxon>Liliopsida</taxon>
        <taxon>Poales</taxon>
        <taxon>Poaceae</taxon>
        <taxon>PACMAD clade</taxon>
        <taxon>Panicoideae</taxon>
        <taxon>Panicodae</taxon>
        <taxon>Paniceae</taxon>
        <taxon>Panicinae</taxon>
        <taxon>Panicum</taxon>
        <taxon>Panicum sect. Panicum</taxon>
    </lineage>
</organism>
<evidence type="ECO:0000313" key="2">
    <source>
        <dbReference type="Proteomes" id="UP000244336"/>
    </source>
</evidence>
<proteinExistence type="predicted"/>
<dbReference type="Gramene" id="PUZ64440">
    <property type="protein sequence ID" value="PUZ64440"/>
    <property type="gene ID" value="GQ55_3G144400"/>
</dbReference>
<protein>
    <submittedName>
        <fullName evidence="1">Uncharacterized protein</fullName>
    </submittedName>
</protein>
<dbReference type="EMBL" id="CM009751">
    <property type="protein sequence ID" value="PUZ64440.1"/>
    <property type="molecule type" value="Genomic_DNA"/>
</dbReference>